<evidence type="ECO:0000256" key="8">
    <source>
        <dbReference type="ARBA" id="ARBA00023136"/>
    </source>
</evidence>
<evidence type="ECO:0000256" key="6">
    <source>
        <dbReference type="ARBA" id="ARBA00022840"/>
    </source>
</evidence>
<dbReference type="Pfam" id="PF12698">
    <property type="entry name" value="ABC2_membrane_3"/>
    <property type="match status" value="1"/>
</dbReference>
<gene>
    <name evidence="12" type="ORF">QBZ16_004358</name>
</gene>
<comment type="similarity">
    <text evidence="2">Belongs to the ABC transporter superfamily. ABCA family. CPR flippase (TC 3.A.1.211) subfamily.</text>
</comment>
<keyword evidence="3" id="KW-0813">Transport</keyword>
<evidence type="ECO:0000313" key="12">
    <source>
        <dbReference type="EMBL" id="KAK2077513.1"/>
    </source>
</evidence>
<feature type="transmembrane region" description="Helical" evidence="10">
    <location>
        <begin position="348"/>
        <end position="371"/>
    </location>
</feature>
<evidence type="ECO:0000256" key="3">
    <source>
        <dbReference type="ARBA" id="ARBA00022448"/>
    </source>
</evidence>
<dbReference type="InterPro" id="IPR013525">
    <property type="entry name" value="ABC2_TM"/>
</dbReference>
<feature type="transmembrane region" description="Helical" evidence="10">
    <location>
        <begin position="392"/>
        <end position="415"/>
    </location>
</feature>
<evidence type="ECO:0000256" key="4">
    <source>
        <dbReference type="ARBA" id="ARBA00022692"/>
    </source>
</evidence>
<evidence type="ECO:0000313" key="13">
    <source>
        <dbReference type="Proteomes" id="UP001255856"/>
    </source>
</evidence>
<dbReference type="GO" id="GO:0016887">
    <property type="term" value="F:ATP hydrolysis activity"/>
    <property type="evidence" value="ECO:0007669"/>
    <property type="project" value="InterPro"/>
</dbReference>
<feature type="transmembrane region" description="Helical" evidence="10">
    <location>
        <begin position="484"/>
        <end position="502"/>
    </location>
</feature>
<evidence type="ECO:0000256" key="7">
    <source>
        <dbReference type="ARBA" id="ARBA00022989"/>
    </source>
</evidence>
<dbReference type="InterPro" id="IPR027417">
    <property type="entry name" value="P-loop_NTPase"/>
</dbReference>
<evidence type="ECO:0000256" key="2">
    <source>
        <dbReference type="ARBA" id="ARBA00008526"/>
    </source>
</evidence>
<dbReference type="Pfam" id="PF24526">
    <property type="entry name" value="ABCA12_C"/>
    <property type="match status" value="1"/>
</dbReference>
<feature type="region of interest" description="Disordered" evidence="9">
    <location>
        <begin position="600"/>
        <end position="626"/>
    </location>
</feature>
<keyword evidence="4 10" id="KW-0812">Transmembrane</keyword>
<dbReference type="GO" id="GO:0140359">
    <property type="term" value="F:ABC-type transporter activity"/>
    <property type="evidence" value="ECO:0007669"/>
    <property type="project" value="InterPro"/>
</dbReference>
<evidence type="ECO:0000256" key="10">
    <source>
        <dbReference type="SAM" id="Phobius"/>
    </source>
</evidence>
<dbReference type="Proteomes" id="UP001255856">
    <property type="component" value="Unassembled WGS sequence"/>
</dbReference>
<dbReference type="PROSITE" id="PS00211">
    <property type="entry name" value="ABC_TRANSPORTER_1"/>
    <property type="match status" value="1"/>
</dbReference>
<reference evidence="12" key="1">
    <citation type="submission" date="2021-01" db="EMBL/GenBank/DDBJ databases">
        <authorList>
            <person name="Eckstrom K.M.E."/>
        </authorList>
    </citation>
    <scope>NUCLEOTIDE SEQUENCE</scope>
    <source>
        <strain evidence="12">UVCC 0001</strain>
    </source>
</reference>
<evidence type="ECO:0000256" key="9">
    <source>
        <dbReference type="SAM" id="MobiDB-lite"/>
    </source>
</evidence>
<dbReference type="SUPFAM" id="SSF52540">
    <property type="entry name" value="P-loop containing nucleoside triphosphate hydrolases"/>
    <property type="match status" value="1"/>
</dbReference>
<dbReference type="PANTHER" id="PTHR19229">
    <property type="entry name" value="ATP-BINDING CASSETTE TRANSPORTER SUBFAMILY A ABCA"/>
    <property type="match status" value="1"/>
</dbReference>
<evidence type="ECO:0000256" key="1">
    <source>
        <dbReference type="ARBA" id="ARBA00004141"/>
    </source>
</evidence>
<dbReference type="InterPro" id="IPR003593">
    <property type="entry name" value="AAA+_ATPase"/>
</dbReference>
<dbReference type="FunFam" id="3.40.50.300:FF:000665">
    <property type="entry name" value="ABC transporter A family member 2"/>
    <property type="match status" value="1"/>
</dbReference>
<protein>
    <recommendedName>
        <fullName evidence="11">ABC transporter domain-containing protein</fullName>
    </recommendedName>
</protein>
<evidence type="ECO:0000256" key="5">
    <source>
        <dbReference type="ARBA" id="ARBA00022741"/>
    </source>
</evidence>
<dbReference type="GO" id="GO:0016020">
    <property type="term" value="C:membrane"/>
    <property type="evidence" value="ECO:0007669"/>
    <property type="project" value="UniProtKB-SubCell"/>
</dbReference>
<feature type="transmembrane region" description="Helical" evidence="10">
    <location>
        <begin position="534"/>
        <end position="554"/>
    </location>
</feature>
<comment type="subcellular location">
    <subcellularLocation>
        <location evidence="1">Membrane</location>
        <topology evidence="1">Multi-pass membrane protein</topology>
    </subcellularLocation>
</comment>
<accession>A0AAD9IFX8</accession>
<feature type="domain" description="ABC transporter" evidence="11">
    <location>
        <begin position="631"/>
        <end position="879"/>
    </location>
</feature>
<dbReference type="GO" id="GO:0005524">
    <property type="term" value="F:ATP binding"/>
    <property type="evidence" value="ECO:0007669"/>
    <property type="project" value="UniProtKB-KW"/>
</dbReference>
<dbReference type="InterPro" id="IPR026082">
    <property type="entry name" value="ABCA"/>
</dbReference>
<proteinExistence type="inferred from homology"/>
<comment type="caution">
    <text evidence="12">The sequence shown here is derived from an EMBL/GenBank/DDBJ whole genome shotgun (WGS) entry which is preliminary data.</text>
</comment>
<dbReference type="PROSITE" id="PS50893">
    <property type="entry name" value="ABC_TRANSPORTER_2"/>
    <property type="match status" value="1"/>
</dbReference>
<dbReference type="PANTHER" id="PTHR19229:SF154">
    <property type="entry name" value="ABC TRANSPORTER A FAMILY MEMBER 3-RELATED"/>
    <property type="match status" value="1"/>
</dbReference>
<keyword evidence="6" id="KW-0067">ATP-binding</keyword>
<dbReference type="Pfam" id="PF00005">
    <property type="entry name" value="ABC_tran"/>
    <property type="match status" value="1"/>
</dbReference>
<dbReference type="InterPro" id="IPR003439">
    <property type="entry name" value="ABC_transporter-like_ATP-bd"/>
</dbReference>
<organism evidence="12 13">
    <name type="scientific">Prototheca wickerhamii</name>
    <dbReference type="NCBI Taxonomy" id="3111"/>
    <lineage>
        <taxon>Eukaryota</taxon>
        <taxon>Viridiplantae</taxon>
        <taxon>Chlorophyta</taxon>
        <taxon>core chlorophytes</taxon>
        <taxon>Trebouxiophyceae</taxon>
        <taxon>Chlorellales</taxon>
        <taxon>Chlorellaceae</taxon>
        <taxon>Prototheca</taxon>
    </lineage>
</organism>
<dbReference type="AlphaFoldDB" id="A0AAD9IFX8"/>
<dbReference type="EMBL" id="JASFZW010000006">
    <property type="protein sequence ID" value="KAK2077513.1"/>
    <property type="molecule type" value="Genomic_DNA"/>
</dbReference>
<feature type="transmembrane region" description="Helical" evidence="10">
    <location>
        <begin position="427"/>
        <end position="452"/>
    </location>
</feature>
<feature type="transmembrane region" description="Helical" evidence="10">
    <location>
        <begin position="459"/>
        <end position="478"/>
    </location>
</feature>
<dbReference type="SMART" id="SM00382">
    <property type="entry name" value="AAA"/>
    <property type="match status" value="1"/>
</dbReference>
<keyword evidence="13" id="KW-1185">Reference proteome</keyword>
<name>A0AAD9IFX8_PROWI</name>
<keyword evidence="7 10" id="KW-1133">Transmembrane helix</keyword>
<dbReference type="Gene3D" id="3.40.50.300">
    <property type="entry name" value="P-loop containing nucleotide triphosphate hydrolases"/>
    <property type="match status" value="1"/>
</dbReference>
<dbReference type="InterPro" id="IPR017871">
    <property type="entry name" value="ABC_transporter-like_CS"/>
</dbReference>
<dbReference type="GO" id="GO:0005319">
    <property type="term" value="F:lipid transporter activity"/>
    <property type="evidence" value="ECO:0007669"/>
    <property type="project" value="TreeGrafter"/>
</dbReference>
<keyword evidence="5" id="KW-0547">Nucleotide-binding</keyword>
<sequence>MAVSGPARQQCGCYCYSCCSTNLTTNVYSCRDNSAENPCETWEDCQSYDDSRCGIGYSSAYQAIYCAIPDPSTWPALLQIALPKDRAEPWRPSAAILYTGEDEAFAGELAAGLVTTPDPTAAELAAAGATLEAGQARNAVYASAISELGYVLGTWQRVTTDSLWMSFYVEPGFVPSSDADTPYNASLFAMVQNASSPQADASVGALNSALGGTGEVLPGFSAPTVTPATGEPVWQASAADINGLLYCGYMASGCYEGYQQINEYTAAYDFADSALSPLRYNATVWYNATGQWSVWQQPPSLARMNQAMNLGSNAFIKQALGPGHRARLLGFMDVPKPSSALRLDFSGLLGPLFFVWLAQLLLPSMLTSLVYEKENRLRTMMKMHGLSDAAYWIVQYLWFFSLNFVYSLVLIALGYATSLAIFRLTAFSYLLVFYFLWANCLVAFTFFLSTLFRSTKTAVVCAFLYTFATGLIGWLLLTPFIQRGYWWVIWFELVPGFALYRGQFEMGAYSVRGTSTNTDGMGWSNLSDPNNGSAAVLIIFAVECVVFLVLTWYLEQVIPSGVGVTRHPLFFLGKRWDRAASGGCLPSWRCWGRGRPAEDAAARSVEVPTEPEDVQAERRRVESGDTADSSIVIQNLTKVFPPRGGNPKHVAVRDFSMAIQKGECFGLLGPNGAGKSTTINVLTGFLEPTHGTAIIEGHDIRDGMKPIYSFMGVCPQGDLIWGELSARQHLLFYGRLKGLRGAELREEVDTALKSVNLFHGGVGDKPAGAYSGGMKRRLSVAISFMGSPSVVYLDEPSTGLDPGSRRNLWDVVKQGKKGRGIVLTTHRHAQGVVVRLGLMEEAHELCDRLGIFVDGQLVCIGSPQELTARYAGFYVFTIMTPPDQGDAAHDVVLSMSPGARLTYSLAGTRKYEIPAKEVTLAGVFKTMGEAAGKIRILDWGIASATLEEVFIKFAKERGLQGGN</sequence>
<dbReference type="CDD" id="cd03263">
    <property type="entry name" value="ABC_subfamily_A"/>
    <property type="match status" value="1"/>
</dbReference>
<evidence type="ECO:0000259" key="11">
    <source>
        <dbReference type="PROSITE" id="PS50893"/>
    </source>
</evidence>
<keyword evidence="8 10" id="KW-0472">Membrane</keyword>